<keyword evidence="1" id="KW-1133">Transmembrane helix</keyword>
<dbReference type="RefSeq" id="WP_011638939.1">
    <property type="nucleotide sequence ID" value="NZ_JBOZPT010000002.1"/>
</dbReference>
<feature type="transmembrane region" description="Helical" evidence="1">
    <location>
        <begin position="46"/>
        <end position="65"/>
    </location>
</feature>
<evidence type="ECO:0000313" key="3">
    <source>
        <dbReference type="Proteomes" id="UP000055702"/>
    </source>
</evidence>
<evidence type="ECO:0000313" key="2">
    <source>
        <dbReference type="EMBL" id="KVX01790.1"/>
    </source>
</evidence>
<feature type="transmembrane region" description="Helical" evidence="1">
    <location>
        <begin position="71"/>
        <end position="89"/>
    </location>
</feature>
<reference evidence="2 3" key="1">
    <citation type="submission" date="2016-01" db="EMBL/GenBank/DDBJ databases">
        <title>Draft genome of the antarctic isolate Shewanella frigidimarina Ag06-30.</title>
        <authorList>
            <person name="Parmeciano Di Noto G."/>
            <person name="Vazquez S."/>
            <person name="Mac Cormack W."/>
            <person name="Iriarte A."/>
            <person name="Quiroga C."/>
        </authorList>
    </citation>
    <scope>NUCLEOTIDE SEQUENCE [LARGE SCALE GENOMIC DNA]</scope>
    <source>
        <strain evidence="2 3">Ag06-30</strain>
    </source>
</reference>
<comment type="caution">
    <text evidence="2">The sequence shown here is derived from an EMBL/GenBank/DDBJ whole genome shotgun (WGS) entry which is preliminary data.</text>
</comment>
<sequence length="109" mass="11736">MSLQCAHCYKSFSIAKVNDSRGKGLSVEVQCPHCAAWLGHNKYLSVVKIVGFYGGVIAAAVGYFVEGVTVITTPLIILAVIMVGLSHIMDHLQLIEVPENDPNAETHAK</sequence>
<proteinExistence type="predicted"/>
<name>A0A125BEH0_SHEFR</name>
<dbReference type="Proteomes" id="UP000055702">
    <property type="component" value="Unassembled WGS sequence"/>
</dbReference>
<dbReference type="EMBL" id="LRDC01000018">
    <property type="protein sequence ID" value="KVX01790.1"/>
    <property type="molecule type" value="Genomic_DNA"/>
</dbReference>
<evidence type="ECO:0000256" key="1">
    <source>
        <dbReference type="SAM" id="Phobius"/>
    </source>
</evidence>
<accession>A0A125BEH0</accession>
<organism evidence="2">
    <name type="scientific">Shewanella frigidimarina</name>
    <dbReference type="NCBI Taxonomy" id="56812"/>
    <lineage>
        <taxon>Bacteria</taxon>
        <taxon>Pseudomonadati</taxon>
        <taxon>Pseudomonadota</taxon>
        <taxon>Gammaproteobacteria</taxon>
        <taxon>Alteromonadales</taxon>
        <taxon>Shewanellaceae</taxon>
        <taxon>Shewanella</taxon>
    </lineage>
</organism>
<gene>
    <name evidence="2" type="ORF">AWJ07_04210</name>
</gene>
<protein>
    <submittedName>
        <fullName evidence="2">Uncharacterized protein</fullName>
    </submittedName>
</protein>
<dbReference type="AlphaFoldDB" id="A0A125BEH0"/>
<dbReference type="GeneID" id="41838885"/>
<dbReference type="OMA" id="QIQCPHC"/>
<keyword evidence="1" id="KW-0472">Membrane</keyword>
<keyword evidence="1" id="KW-0812">Transmembrane</keyword>